<evidence type="ECO:0000259" key="2">
    <source>
        <dbReference type="PROSITE" id="PS50086"/>
    </source>
</evidence>
<feature type="domain" description="Rab-GAP TBC" evidence="2">
    <location>
        <begin position="83"/>
        <end position="270"/>
    </location>
</feature>
<gene>
    <name evidence="3" type="ORF">OKIOD_LOCUS14385</name>
</gene>
<evidence type="ECO:0000313" key="3">
    <source>
        <dbReference type="EMBL" id="CAG5111299.1"/>
    </source>
</evidence>
<feature type="coiled-coil region" evidence="1">
    <location>
        <begin position="361"/>
        <end position="406"/>
    </location>
</feature>
<dbReference type="SUPFAM" id="SSF47923">
    <property type="entry name" value="Ypt/Rab-GAP domain of gyp1p"/>
    <property type="match status" value="2"/>
</dbReference>
<organism evidence="3 4">
    <name type="scientific">Oikopleura dioica</name>
    <name type="common">Tunicate</name>
    <dbReference type="NCBI Taxonomy" id="34765"/>
    <lineage>
        <taxon>Eukaryota</taxon>
        <taxon>Metazoa</taxon>
        <taxon>Chordata</taxon>
        <taxon>Tunicata</taxon>
        <taxon>Appendicularia</taxon>
        <taxon>Copelata</taxon>
        <taxon>Oikopleuridae</taxon>
        <taxon>Oikopleura</taxon>
    </lineage>
</organism>
<proteinExistence type="predicted"/>
<protein>
    <submittedName>
        <fullName evidence="3">Oidioi.mRNA.OKI2018_I69.chr2.g5620.t1.cds</fullName>
    </submittedName>
</protein>
<dbReference type="InterPro" id="IPR035969">
    <property type="entry name" value="Rab-GAP_TBC_sf"/>
</dbReference>
<dbReference type="SMART" id="SM00164">
    <property type="entry name" value="TBC"/>
    <property type="match status" value="1"/>
</dbReference>
<evidence type="ECO:0000313" key="4">
    <source>
        <dbReference type="Proteomes" id="UP001158576"/>
    </source>
</evidence>
<dbReference type="Gene3D" id="1.10.472.80">
    <property type="entry name" value="Ypt/Rab-GAP domain of gyp1p, domain 3"/>
    <property type="match status" value="1"/>
</dbReference>
<dbReference type="Pfam" id="PF00566">
    <property type="entry name" value="RabGAP-TBC"/>
    <property type="match status" value="1"/>
</dbReference>
<dbReference type="PROSITE" id="PS50086">
    <property type="entry name" value="TBC_RABGAP"/>
    <property type="match status" value="1"/>
</dbReference>
<reference evidence="3 4" key="1">
    <citation type="submission" date="2021-04" db="EMBL/GenBank/DDBJ databases">
        <authorList>
            <person name="Bliznina A."/>
        </authorList>
    </citation>
    <scope>NUCLEOTIDE SEQUENCE [LARGE SCALE GENOMIC DNA]</scope>
</reference>
<dbReference type="InterPro" id="IPR000195">
    <property type="entry name" value="Rab-GAP-TBC_dom"/>
</dbReference>
<dbReference type="Gene3D" id="1.10.8.270">
    <property type="entry name" value="putative rabgap domain of human tbc1 domain family member 14 like domains"/>
    <property type="match status" value="1"/>
</dbReference>
<name>A0ABN7T449_OIKDI</name>
<dbReference type="PANTHER" id="PTHR47219">
    <property type="entry name" value="RAB GTPASE-ACTIVATING PROTEIN 1-LIKE"/>
    <property type="match status" value="1"/>
</dbReference>
<accession>A0ABN7T449</accession>
<sequence length="414" mass="48503">MGVKSVYKHILAEKGDSSSVELWFVSGDGEDFGEQEEINPEDLVFWSKNSVLWQNVWSKDPSKRTSEEKKLQKEIYEKIEENGIPNILRSEIWPTIATESEFELLKLQEEYMRLRGKKSSWQSEIAADITRTFPGHPKFAKGDEAQMELFRILTAYSLHDPELGYSQGTNFIAATIVLMMPEERAFAVFASLMKRFNLRLLYLNECEGLKRQLHFLSETVRIKSSKLKTHLDDQMIEPGMYATQWLLSCFTSRFPLAFSKRILDLLLLKPDDTQELLMKLTTSMLLFHRSEIFECEIDDFMDYFRSVLPAHFAIRTLPEDGDGPSYYEHSEKFLRFARGFRLERWRRIMIEHSWSQQRSKCKRAASNKDELIKELSAKNEALLVENEDLRIKNDHLKSQLDEISGRWTEIALRK</sequence>
<dbReference type="EMBL" id="OU015567">
    <property type="protein sequence ID" value="CAG5111299.1"/>
    <property type="molecule type" value="Genomic_DNA"/>
</dbReference>
<dbReference type="PANTHER" id="PTHR47219:SF9">
    <property type="entry name" value="GTPASE ACTIVATING PROTEIN AND CENTROSOME-ASSOCIATED, ISOFORM B"/>
    <property type="match status" value="1"/>
</dbReference>
<dbReference type="InterPro" id="IPR050302">
    <property type="entry name" value="Rab_GAP_TBC_domain"/>
</dbReference>
<dbReference type="Proteomes" id="UP001158576">
    <property type="component" value="Chromosome 2"/>
</dbReference>
<keyword evidence="4" id="KW-1185">Reference proteome</keyword>
<evidence type="ECO:0000256" key="1">
    <source>
        <dbReference type="SAM" id="Coils"/>
    </source>
</evidence>
<keyword evidence="1" id="KW-0175">Coiled coil</keyword>